<reference evidence="1 2" key="1">
    <citation type="submission" date="2020-10" db="EMBL/GenBank/DDBJ databases">
        <title>Degradation of 1,4-Dioxane by Xanthobacter sp. YN2, via a Novel Group-2 Soluble Di-Iron Monooxygenase.</title>
        <authorList>
            <person name="Ma F."/>
            <person name="Wang Y."/>
            <person name="Yang J."/>
            <person name="Guo H."/>
            <person name="Su D."/>
            <person name="Yu L."/>
        </authorList>
    </citation>
    <scope>NUCLEOTIDE SEQUENCE [LARGE SCALE GENOMIC DNA]</scope>
    <source>
        <strain evidence="1 2">YN2</strain>
    </source>
</reference>
<dbReference type="AlphaFoldDB" id="A0A974PUX3"/>
<evidence type="ECO:0000313" key="1">
    <source>
        <dbReference type="EMBL" id="QRG09921.1"/>
    </source>
</evidence>
<name>A0A974PUX3_9HYPH</name>
<proteinExistence type="predicted"/>
<sequence length="204" mass="23028">MTCLEPIDGVKPNASFGGKLLRIPSKCGTRHTALNWLHMVKISPHVVDINWVMISSLMVFLSPLEAAMVSHVLHVHPIPFSSAPRGCRVENIPSDLRTWDGWFPRDCLNLDPPPPPGWYSIPHWAALTEWGLFDSAEATMEETLSEWMGDPWQAEALRYCEEEGISPIEWPAPRRMRIELGIAAVLIFPDPILREVFLRPSSGR</sequence>
<gene>
    <name evidence="1" type="ORF">EZH22_21600</name>
</gene>
<keyword evidence="2" id="KW-1185">Reference proteome</keyword>
<organism evidence="1 2">
    <name type="scientific">Xanthobacter dioxanivorans</name>
    <dbReference type="NCBI Taxonomy" id="2528964"/>
    <lineage>
        <taxon>Bacteria</taxon>
        <taxon>Pseudomonadati</taxon>
        <taxon>Pseudomonadota</taxon>
        <taxon>Alphaproteobacteria</taxon>
        <taxon>Hyphomicrobiales</taxon>
        <taxon>Xanthobacteraceae</taxon>
        <taxon>Xanthobacter</taxon>
    </lineage>
</organism>
<dbReference type="RefSeq" id="WP_203196839.1">
    <property type="nucleotide sequence ID" value="NZ_CP063362.1"/>
</dbReference>
<dbReference type="Proteomes" id="UP000596427">
    <property type="component" value="Chromosome"/>
</dbReference>
<dbReference type="EMBL" id="CP063362">
    <property type="protein sequence ID" value="QRG09921.1"/>
    <property type="molecule type" value="Genomic_DNA"/>
</dbReference>
<evidence type="ECO:0000313" key="2">
    <source>
        <dbReference type="Proteomes" id="UP000596427"/>
    </source>
</evidence>
<accession>A0A974PUX3</accession>
<dbReference type="KEGG" id="xdi:EZH22_21600"/>
<protein>
    <submittedName>
        <fullName evidence="1">Uncharacterized protein</fullName>
    </submittedName>
</protein>